<evidence type="ECO:0000313" key="2">
    <source>
        <dbReference type="EMBL" id="KYN09445.1"/>
    </source>
</evidence>
<dbReference type="Gene3D" id="3.60.10.10">
    <property type="entry name" value="Endonuclease/exonuclease/phosphatase"/>
    <property type="match status" value="1"/>
</dbReference>
<dbReference type="InterPro" id="IPR036691">
    <property type="entry name" value="Endo/exonu/phosph_ase_sf"/>
</dbReference>
<protein>
    <recommendedName>
        <fullName evidence="4">Endonuclease/exonuclease/phosphatase domain-containing protein</fullName>
    </recommendedName>
</protein>
<organism evidence="2 3">
    <name type="scientific">Trachymyrmex cornetzi</name>
    <dbReference type="NCBI Taxonomy" id="471704"/>
    <lineage>
        <taxon>Eukaryota</taxon>
        <taxon>Metazoa</taxon>
        <taxon>Ecdysozoa</taxon>
        <taxon>Arthropoda</taxon>
        <taxon>Hexapoda</taxon>
        <taxon>Insecta</taxon>
        <taxon>Pterygota</taxon>
        <taxon>Neoptera</taxon>
        <taxon>Endopterygota</taxon>
        <taxon>Hymenoptera</taxon>
        <taxon>Apocrita</taxon>
        <taxon>Aculeata</taxon>
        <taxon>Formicoidea</taxon>
        <taxon>Formicidae</taxon>
        <taxon>Myrmicinae</taxon>
        <taxon>Trachymyrmex</taxon>
    </lineage>
</organism>
<proteinExistence type="predicted"/>
<keyword evidence="3" id="KW-1185">Reference proteome</keyword>
<gene>
    <name evidence="2" type="ORF">ALC57_18442</name>
</gene>
<dbReference type="EMBL" id="KQ981107">
    <property type="protein sequence ID" value="KYN09445.1"/>
    <property type="molecule type" value="Genomic_DNA"/>
</dbReference>
<name>A0A151IRU4_9HYME</name>
<dbReference type="AlphaFoldDB" id="A0A151IRU4"/>
<evidence type="ECO:0000313" key="3">
    <source>
        <dbReference type="Proteomes" id="UP000078492"/>
    </source>
</evidence>
<evidence type="ECO:0000256" key="1">
    <source>
        <dbReference type="SAM" id="MobiDB-lite"/>
    </source>
</evidence>
<dbReference type="Proteomes" id="UP000078492">
    <property type="component" value="Unassembled WGS sequence"/>
</dbReference>
<reference evidence="2 3" key="1">
    <citation type="submission" date="2015-09" db="EMBL/GenBank/DDBJ databases">
        <title>Trachymyrmex cornetzi WGS genome.</title>
        <authorList>
            <person name="Nygaard S."/>
            <person name="Hu H."/>
            <person name="Boomsma J."/>
            <person name="Zhang G."/>
        </authorList>
    </citation>
    <scope>NUCLEOTIDE SEQUENCE [LARGE SCALE GENOMIC DNA]</scope>
    <source>
        <strain evidence="2">Tcor2-1</strain>
        <tissue evidence="2">Whole body</tissue>
    </source>
</reference>
<evidence type="ECO:0008006" key="4">
    <source>
        <dbReference type="Google" id="ProtNLM"/>
    </source>
</evidence>
<accession>A0A151IRU4</accession>
<feature type="compositionally biased region" description="Basic and acidic residues" evidence="1">
    <location>
        <begin position="35"/>
        <end position="57"/>
    </location>
</feature>
<dbReference type="SUPFAM" id="SSF56219">
    <property type="entry name" value="DNase I-like"/>
    <property type="match status" value="1"/>
</dbReference>
<sequence>MREEIYYMKIEDAIDSDHHPLIVTLKGGRDRRRGGKEGRRKEISGQKEKQRRDEKENWTYTGGRGDSVIDYILMDKEMREEIYYMKIEDAIDSDHHPLIVTLKGGRDRRRGEGRGGKEACRGVWDEGEREVFRDLSEYLPCC</sequence>
<feature type="region of interest" description="Disordered" evidence="1">
    <location>
        <begin position="25"/>
        <end position="59"/>
    </location>
</feature>